<dbReference type="Pfam" id="PF15738">
    <property type="entry name" value="YafQ_toxin"/>
    <property type="match status" value="1"/>
</dbReference>
<protein>
    <recommendedName>
        <fullName evidence="4">Toxin YoeB</fullName>
    </recommendedName>
</protein>
<accession>A0A1F6WA60</accession>
<name>A0A1F6WA60_9BACT</name>
<dbReference type="NCBIfam" id="TIGR02385">
    <property type="entry name" value="RelE_StbE"/>
    <property type="match status" value="1"/>
</dbReference>
<comment type="caution">
    <text evidence="2">The sequence shown here is derived from an EMBL/GenBank/DDBJ whole genome shotgun (WGS) entry which is preliminary data.</text>
</comment>
<reference evidence="2 3" key="1">
    <citation type="journal article" date="2016" name="Nat. Commun.">
        <title>Thousands of microbial genomes shed light on interconnected biogeochemical processes in an aquifer system.</title>
        <authorList>
            <person name="Anantharaman K."/>
            <person name="Brown C.T."/>
            <person name="Hug L.A."/>
            <person name="Sharon I."/>
            <person name="Castelle C.J."/>
            <person name="Probst A.J."/>
            <person name="Thomas B.C."/>
            <person name="Singh A."/>
            <person name="Wilkins M.J."/>
            <person name="Karaoz U."/>
            <person name="Brodie E.L."/>
            <person name="Williams K.H."/>
            <person name="Hubbard S.S."/>
            <person name="Banfield J.F."/>
        </authorList>
    </citation>
    <scope>NUCLEOTIDE SEQUENCE [LARGE SCALE GENOMIC DNA]</scope>
</reference>
<keyword evidence="1" id="KW-1277">Toxin-antitoxin system</keyword>
<sequence length="85" mass="10152">MEVSYSNSFRKDYKKLDSKIRGKFQIKLRIFQNDPFNYVLNNHSIHHPYDGCRSINITGDIRALYELKNNMAHFFHIGSHSELYK</sequence>
<dbReference type="EMBL" id="MFUJ01000038">
    <property type="protein sequence ID" value="OGI78808.1"/>
    <property type="molecule type" value="Genomic_DNA"/>
</dbReference>
<evidence type="ECO:0000313" key="3">
    <source>
        <dbReference type="Proteomes" id="UP000177052"/>
    </source>
</evidence>
<dbReference type="InterPro" id="IPR007712">
    <property type="entry name" value="RelE/ParE_toxin"/>
</dbReference>
<dbReference type="Proteomes" id="UP000177052">
    <property type="component" value="Unassembled WGS sequence"/>
</dbReference>
<evidence type="ECO:0000313" key="2">
    <source>
        <dbReference type="EMBL" id="OGI78808.1"/>
    </source>
</evidence>
<proteinExistence type="predicted"/>
<dbReference type="InterPro" id="IPR004386">
    <property type="entry name" value="Toxin_YafQ-like"/>
</dbReference>
<dbReference type="SUPFAM" id="SSF143011">
    <property type="entry name" value="RelE-like"/>
    <property type="match status" value="1"/>
</dbReference>
<dbReference type="AlphaFoldDB" id="A0A1F6WA60"/>
<dbReference type="Gene3D" id="3.30.2310.20">
    <property type="entry name" value="RelE-like"/>
    <property type="match status" value="1"/>
</dbReference>
<dbReference type="InterPro" id="IPR035093">
    <property type="entry name" value="RelE/ParE_toxin_dom_sf"/>
</dbReference>
<evidence type="ECO:0008006" key="4">
    <source>
        <dbReference type="Google" id="ProtNLM"/>
    </source>
</evidence>
<evidence type="ECO:0000256" key="1">
    <source>
        <dbReference type="ARBA" id="ARBA00022649"/>
    </source>
</evidence>
<gene>
    <name evidence="2" type="ORF">A3F19_00825</name>
</gene>
<organism evidence="2 3">
    <name type="scientific">Candidatus Nomurabacteria bacterium RIFCSPHIGHO2_12_FULL_37_29</name>
    <dbReference type="NCBI Taxonomy" id="1801759"/>
    <lineage>
        <taxon>Bacteria</taxon>
        <taxon>Candidatus Nomuraibacteriota</taxon>
    </lineage>
</organism>